<evidence type="ECO:0000313" key="2">
    <source>
        <dbReference type="EMBL" id="WVX79150.1"/>
    </source>
</evidence>
<evidence type="ECO:0000313" key="3">
    <source>
        <dbReference type="Proteomes" id="UP001357223"/>
    </source>
</evidence>
<feature type="transmembrane region" description="Helical" evidence="1">
    <location>
        <begin position="6"/>
        <end position="25"/>
    </location>
</feature>
<proteinExistence type="predicted"/>
<name>A0ABZ2C9P9_9BACI</name>
<sequence>MIGNTIFGIGALALGWFILGLKTGWSIKDGTNEINQSIEKN</sequence>
<keyword evidence="1" id="KW-0472">Membrane</keyword>
<gene>
    <name evidence="2" type="ORF">R4Z09_17775</name>
</gene>
<reference evidence="2 3" key="1">
    <citation type="submission" date="2023-10" db="EMBL/GenBank/DDBJ databases">
        <title>Niallia locisalis sp.nov. isolated from a salt pond sample.</title>
        <authorList>
            <person name="Li X.-J."/>
            <person name="Dong L."/>
        </authorList>
    </citation>
    <scope>NUCLEOTIDE SEQUENCE [LARGE SCALE GENOMIC DNA]</scope>
    <source>
        <strain evidence="2 3">DSM 29761</strain>
    </source>
</reference>
<evidence type="ECO:0000256" key="1">
    <source>
        <dbReference type="SAM" id="Phobius"/>
    </source>
</evidence>
<dbReference type="RefSeq" id="WP_338448083.1">
    <property type="nucleotide sequence ID" value="NZ_CP137640.1"/>
</dbReference>
<dbReference type="Proteomes" id="UP001357223">
    <property type="component" value="Chromosome"/>
</dbReference>
<keyword evidence="3" id="KW-1185">Reference proteome</keyword>
<keyword evidence="1" id="KW-1133">Transmembrane helix</keyword>
<accession>A0ABZ2C9P9</accession>
<dbReference type="EMBL" id="CP137640">
    <property type="protein sequence ID" value="WVX79150.1"/>
    <property type="molecule type" value="Genomic_DNA"/>
</dbReference>
<organism evidence="2 3">
    <name type="scientific">Niallia oryzisoli</name>
    <dbReference type="NCBI Taxonomy" id="1737571"/>
    <lineage>
        <taxon>Bacteria</taxon>
        <taxon>Bacillati</taxon>
        <taxon>Bacillota</taxon>
        <taxon>Bacilli</taxon>
        <taxon>Bacillales</taxon>
        <taxon>Bacillaceae</taxon>
        <taxon>Niallia</taxon>
    </lineage>
</organism>
<protein>
    <submittedName>
        <fullName evidence="2">Uncharacterized protein</fullName>
    </submittedName>
</protein>
<keyword evidence="1" id="KW-0812">Transmembrane</keyword>